<evidence type="ECO:0000313" key="10">
    <source>
        <dbReference type="Proteomes" id="UP000310200"/>
    </source>
</evidence>
<evidence type="ECO:0000256" key="6">
    <source>
        <dbReference type="ARBA" id="ARBA00022801"/>
    </source>
</evidence>
<keyword evidence="4" id="KW-0540">Nuclease</keyword>
<dbReference type="GO" id="GO:0046872">
    <property type="term" value="F:metal ion binding"/>
    <property type="evidence" value="ECO:0007669"/>
    <property type="project" value="UniProtKB-KW"/>
</dbReference>
<evidence type="ECO:0000313" key="9">
    <source>
        <dbReference type="EMBL" id="TGZ48729.1"/>
    </source>
</evidence>
<sequence length="202" mass="23435">MYELTEGALERIMRGVDVEKPVLQILAVCDHRMRFTHIYVGNVGSVHDSRVFRLSALQQYINNPTKFPNDTHLIGDAAYALHEHLLVPYPNNSHLTQQQKNYNYCHSSTRMVIERAFGYLKGRWRSLLHVLAVNDIKFAPYRIMACCVLHNICLLQNDELELEDRLILAREQAQVQEEVIECNRNAAIIKRNNICANLNRHI</sequence>
<dbReference type="GO" id="GO:0004518">
    <property type="term" value="F:nuclease activity"/>
    <property type="evidence" value="ECO:0007669"/>
    <property type="project" value="UniProtKB-KW"/>
</dbReference>
<evidence type="ECO:0000259" key="8">
    <source>
        <dbReference type="Pfam" id="PF13359"/>
    </source>
</evidence>
<keyword evidence="5" id="KW-0479">Metal-binding</keyword>
<organism evidence="9 10">
    <name type="scientific">Temnothorax longispinosus</name>
    <dbReference type="NCBI Taxonomy" id="300112"/>
    <lineage>
        <taxon>Eukaryota</taxon>
        <taxon>Metazoa</taxon>
        <taxon>Ecdysozoa</taxon>
        <taxon>Arthropoda</taxon>
        <taxon>Hexapoda</taxon>
        <taxon>Insecta</taxon>
        <taxon>Pterygota</taxon>
        <taxon>Neoptera</taxon>
        <taxon>Endopterygota</taxon>
        <taxon>Hymenoptera</taxon>
        <taxon>Apocrita</taxon>
        <taxon>Aculeata</taxon>
        <taxon>Formicoidea</taxon>
        <taxon>Formicidae</taxon>
        <taxon>Myrmicinae</taxon>
        <taxon>Temnothorax</taxon>
    </lineage>
</organism>
<dbReference type="Pfam" id="PF13359">
    <property type="entry name" value="DDE_Tnp_4"/>
    <property type="match status" value="1"/>
</dbReference>
<comment type="subcellular location">
    <subcellularLocation>
        <location evidence="2">Nucleus</location>
    </subcellularLocation>
</comment>
<accession>A0A4S2KL73</accession>
<comment type="caution">
    <text evidence="9">The sequence shown here is derived from an EMBL/GenBank/DDBJ whole genome shotgun (WGS) entry which is preliminary data.</text>
</comment>
<evidence type="ECO:0000256" key="2">
    <source>
        <dbReference type="ARBA" id="ARBA00004123"/>
    </source>
</evidence>
<comment type="cofactor">
    <cofactor evidence="1">
        <name>a divalent metal cation</name>
        <dbReference type="ChEBI" id="CHEBI:60240"/>
    </cofactor>
</comment>
<dbReference type="AlphaFoldDB" id="A0A4S2KL73"/>
<keyword evidence="7" id="KW-0539">Nucleus</keyword>
<dbReference type="InterPro" id="IPR027806">
    <property type="entry name" value="HARBI1_dom"/>
</dbReference>
<reference evidence="9 10" key="1">
    <citation type="journal article" date="2019" name="Philos. Trans. R. Soc. Lond., B, Biol. Sci.">
        <title>Ant behaviour and brain gene expression of defending hosts depend on the ecological success of the intruding social parasite.</title>
        <authorList>
            <person name="Kaur R."/>
            <person name="Stoldt M."/>
            <person name="Jongepier E."/>
            <person name="Feldmeyer B."/>
            <person name="Menzel F."/>
            <person name="Bornberg-Bauer E."/>
            <person name="Foitzik S."/>
        </authorList>
    </citation>
    <scope>NUCLEOTIDE SEQUENCE [LARGE SCALE GENOMIC DNA]</scope>
    <source>
        <tissue evidence="9">Whole body</tissue>
    </source>
</reference>
<dbReference type="GO" id="GO:0005634">
    <property type="term" value="C:nucleus"/>
    <property type="evidence" value="ECO:0007669"/>
    <property type="project" value="UniProtKB-SubCell"/>
</dbReference>
<dbReference type="PANTHER" id="PTHR22930">
    <property type="match status" value="1"/>
</dbReference>
<keyword evidence="6" id="KW-0378">Hydrolase</keyword>
<dbReference type="GO" id="GO:0016787">
    <property type="term" value="F:hydrolase activity"/>
    <property type="evidence" value="ECO:0007669"/>
    <property type="project" value="UniProtKB-KW"/>
</dbReference>
<dbReference type="Proteomes" id="UP000310200">
    <property type="component" value="Unassembled WGS sequence"/>
</dbReference>
<dbReference type="EMBL" id="QBLH01002336">
    <property type="protein sequence ID" value="TGZ48729.1"/>
    <property type="molecule type" value="Genomic_DNA"/>
</dbReference>
<evidence type="ECO:0000256" key="5">
    <source>
        <dbReference type="ARBA" id="ARBA00022723"/>
    </source>
</evidence>
<evidence type="ECO:0000256" key="7">
    <source>
        <dbReference type="ARBA" id="ARBA00023242"/>
    </source>
</evidence>
<evidence type="ECO:0000256" key="3">
    <source>
        <dbReference type="ARBA" id="ARBA00006958"/>
    </source>
</evidence>
<dbReference type="InterPro" id="IPR045249">
    <property type="entry name" value="HARBI1-like"/>
</dbReference>
<dbReference type="PANTHER" id="PTHR22930:SF85">
    <property type="entry name" value="GH03217P-RELATED"/>
    <property type="match status" value="1"/>
</dbReference>
<evidence type="ECO:0000256" key="1">
    <source>
        <dbReference type="ARBA" id="ARBA00001968"/>
    </source>
</evidence>
<comment type="similarity">
    <text evidence="3">Belongs to the HARBI1 family.</text>
</comment>
<keyword evidence="10" id="KW-1185">Reference proteome</keyword>
<protein>
    <submittedName>
        <fullName evidence="9">Putative nuclease HARBI1</fullName>
    </submittedName>
</protein>
<feature type="domain" description="DDE Tnp4" evidence="8">
    <location>
        <begin position="23"/>
        <end position="151"/>
    </location>
</feature>
<dbReference type="STRING" id="300112.A0A4S2KL73"/>
<name>A0A4S2KL73_9HYME</name>
<gene>
    <name evidence="9" type="ORF">DBV15_12696</name>
</gene>
<proteinExistence type="inferred from homology"/>
<evidence type="ECO:0000256" key="4">
    <source>
        <dbReference type="ARBA" id="ARBA00022722"/>
    </source>
</evidence>